<feature type="region of interest" description="Disordered" evidence="11">
    <location>
        <begin position="127"/>
        <end position="148"/>
    </location>
</feature>
<keyword evidence="15" id="KW-1185">Reference proteome</keyword>
<comment type="subunit">
    <text evidence="10">Monomer.</text>
</comment>
<keyword evidence="4 10" id="KW-0963">Cytoplasm</keyword>
<dbReference type="HAMAP" id="MF_01454">
    <property type="entry name" value="GTPase_Obg"/>
    <property type="match status" value="1"/>
</dbReference>
<evidence type="ECO:0000313" key="14">
    <source>
        <dbReference type="EMBL" id="SED41414.1"/>
    </source>
</evidence>
<dbReference type="InterPro" id="IPR027417">
    <property type="entry name" value="P-loop_NTPase"/>
</dbReference>
<feature type="binding site" evidence="10">
    <location>
        <begin position="191"/>
        <end position="195"/>
    </location>
    <ligand>
        <name>GTP</name>
        <dbReference type="ChEBI" id="CHEBI:37565"/>
    </ligand>
</feature>
<evidence type="ECO:0000256" key="9">
    <source>
        <dbReference type="ARBA" id="ARBA00023134"/>
    </source>
</evidence>
<proteinExistence type="inferred from homology"/>
<feature type="domain" description="OBG-type G" evidence="12">
    <location>
        <begin position="160"/>
        <end position="333"/>
    </location>
</feature>
<dbReference type="InterPro" id="IPR006074">
    <property type="entry name" value="GTP1-OBG_CS"/>
</dbReference>
<dbReference type="PRINTS" id="PR00326">
    <property type="entry name" value="GTP1OBG"/>
</dbReference>
<dbReference type="FunFam" id="3.40.50.300:FF:000185">
    <property type="entry name" value="GTPase Obg"/>
    <property type="match status" value="1"/>
</dbReference>
<evidence type="ECO:0000256" key="10">
    <source>
        <dbReference type="HAMAP-Rule" id="MF_01454"/>
    </source>
</evidence>
<dbReference type="InterPro" id="IPR045086">
    <property type="entry name" value="OBG_GTPase"/>
</dbReference>
<dbReference type="GO" id="GO:0005737">
    <property type="term" value="C:cytoplasm"/>
    <property type="evidence" value="ECO:0007669"/>
    <property type="project" value="UniProtKB-SubCell"/>
</dbReference>
<gene>
    <name evidence="10" type="primary">obg</name>
    <name evidence="14" type="ORF">SAMN05421553_2613</name>
</gene>
<keyword evidence="5 10" id="KW-0479">Metal-binding</keyword>
<keyword evidence="8 10" id="KW-0460">Magnesium</keyword>
<dbReference type="NCBIfam" id="NF008955">
    <property type="entry name" value="PRK12297.1"/>
    <property type="match status" value="1"/>
</dbReference>
<dbReference type="OrthoDB" id="9807318at2"/>
<keyword evidence="7 10" id="KW-0378">Hydrolase</keyword>
<dbReference type="InterPro" id="IPR036726">
    <property type="entry name" value="GTP1_OBG_dom_sf"/>
</dbReference>
<dbReference type="PANTHER" id="PTHR11702:SF31">
    <property type="entry name" value="MITOCHONDRIAL RIBOSOME-ASSOCIATED GTPASE 2"/>
    <property type="match status" value="1"/>
</dbReference>
<dbReference type="Pfam" id="PF01018">
    <property type="entry name" value="GTP1_OBG"/>
    <property type="match status" value="1"/>
</dbReference>
<feature type="binding site" evidence="10">
    <location>
        <begin position="166"/>
        <end position="173"/>
    </location>
    <ligand>
        <name>GTP</name>
        <dbReference type="ChEBI" id="CHEBI:37565"/>
    </ligand>
</feature>
<evidence type="ECO:0000256" key="8">
    <source>
        <dbReference type="ARBA" id="ARBA00022842"/>
    </source>
</evidence>
<evidence type="ECO:0000256" key="11">
    <source>
        <dbReference type="SAM" id="MobiDB-lite"/>
    </source>
</evidence>
<dbReference type="GO" id="GO:0003924">
    <property type="term" value="F:GTPase activity"/>
    <property type="evidence" value="ECO:0007669"/>
    <property type="project" value="UniProtKB-UniRule"/>
</dbReference>
<comment type="cofactor">
    <cofactor evidence="1 10">
        <name>Mg(2+)</name>
        <dbReference type="ChEBI" id="CHEBI:18420"/>
    </cofactor>
</comment>
<dbReference type="InterPro" id="IPR006073">
    <property type="entry name" value="GTP-bd"/>
</dbReference>
<feature type="binding site" evidence="10">
    <location>
        <begin position="314"/>
        <end position="316"/>
    </location>
    <ligand>
        <name>GTP</name>
        <dbReference type="ChEBI" id="CHEBI:37565"/>
    </ligand>
</feature>
<sequence length="407" mass="44424">MKFVDEVSIFVKAGDGGNGMMAFRREKFIEKGGPNGGDGGDGGSVYIEAVENFNTLVDYRYTRRFQAQNGEKGGSTDCTGAKGEDLILPVPIGTTVIDAGTQEVIGDLVRAGQRLMVAQGGWHGLGNTRFKSSTNRAPRQATPGKPGESRDLKLELKVLADVGLLGLPNAGKSTFIRSVSAAKPKVADYPFTTLVPNLGAVSVDRYKNFVIADIPGLIEGASHGAGLGIRFLKHLSRTRLLLHLVDMAPLDLTDPAESAATIIDELTKFSPSLAERERWLVLNKADQMLDEEQEARIAEIVARIEWTGPVYVISALARQGTEKLCYDIMDFLEARAERIQENPEYAAELAELDTRIEDEARAQLQALDDKRALRRSGVKAVGDVDEDDSFWDEEDEDDGPEIICVRD</sequence>
<evidence type="ECO:0000256" key="7">
    <source>
        <dbReference type="ARBA" id="ARBA00022801"/>
    </source>
</evidence>
<dbReference type="STRING" id="53406.SAMN05421553_2613"/>
<dbReference type="Gene3D" id="2.70.210.12">
    <property type="entry name" value="GTP1/OBG domain"/>
    <property type="match status" value="1"/>
</dbReference>
<dbReference type="InterPro" id="IPR014100">
    <property type="entry name" value="GTP-bd_Obg/CgtA"/>
</dbReference>
<evidence type="ECO:0000259" key="13">
    <source>
        <dbReference type="PROSITE" id="PS51883"/>
    </source>
</evidence>
<evidence type="ECO:0000256" key="6">
    <source>
        <dbReference type="ARBA" id="ARBA00022741"/>
    </source>
</evidence>
<dbReference type="InterPro" id="IPR031167">
    <property type="entry name" value="G_OBG"/>
</dbReference>
<organism evidence="14 15">
    <name type="scientific">Pseudomonas anguilliseptica</name>
    <dbReference type="NCBI Taxonomy" id="53406"/>
    <lineage>
        <taxon>Bacteria</taxon>
        <taxon>Pseudomonadati</taxon>
        <taxon>Pseudomonadota</taxon>
        <taxon>Gammaproteobacteria</taxon>
        <taxon>Pseudomonadales</taxon>
        <taxon>Pseudomonadaceae</taxon>
        <taxon>Pseudomonas</taxon>
    </lineage>
</organism>
<dbReference type="GO" id="GO:0042254">
    <property type="term" value="P:ribosome biogenesis"/>
    <property type="evidence" value="ECO:0007669"/>
    <property type="project" value="UniProtKB-UniRule"/>
</dbReference>
<accession>A0A1H5AI10</accession>
<dbReference type="GO" id="GO:0043022">
    <property type="term" value="F:ribosome binding"/>
    <property type="evidence" value="ECO:0007669"/>
    <property type="project" value="UniProtKB-ARBA"/>
</dbReference>
<comment type="function">
    <text evidence="10">An essential GTPase which binds GTP, GDP and possibly (p)ppGpp with moderate affinity, with high nucleotide exchange rates and a fairly low GTP hydrolysis rate. Plays a role in control of the cell cycle, stress response, ribosome biogenesis and in those bacteria that undergo differentiation, in morphogenesis control.</text>
</comment>
<dbReference type="Pfam" id="PF01926">
    <property type="entry name" value="MMR_HSR1"/>
    <property type="match status" value="1"/>
</dbReference>
<dbReference type="AlphaFoldDB" id="A0A1H5AI10"/>
<evidence type="ECO:0000256" key="2">
    <source>
        <dbReference type="ARBA" id="ARBA00004496"/>
    </source>
</evidence>
<feature type="binding site" evidence="10">
    <location>
        <begin position="213"/>
        <end position="216"/>
    </location>
    <ligand>
        <name>GTP</name>
        <dbReference type="ChEBI" id="CHEBI:37565"/>
    </ligand>
</feature>
<dbReference type="Proteomes" id="UP000242849">
    <property type="component" value="Unassembled WGS sequence"/>
</dbReference>
<dbReference type="PROSITE" id="PS51883">
    <property type="entry name" value="OBG"/>
    <property type="match status" value="1"/>
</dbReference>
<dbReference type="PROSITE" id="PS00905">
    <property type="entry name" value="GTP1_OBG"/>
    <property type="match status" value="1"/>
</dbReference>
<comment type="subcellular location">
    <subcellularLocation>
        <location evidence="2 10">Cytoplasm</location>
    </subcellularLocation>
</comment>
<dbReference type="EMBL" id="FNSC01000001">
    <property type="protein sequence ID" value="SED41414.1"/>
    <property type="molecule type" value="Genomic_DNA"/>
</dbReference>
<feature type="binding site" evidence="10">
    <location>
        <position position="173"/>
    </location>
    <ligand>
        <name>Mg(2+)</name>
        <dbReference type="ChEBI" id="CHEBI:18420"/>
    </ligand>
</feature>
<evidence type="ECO:0000259" key="12">
    <source>
        <dbReference type="PROSITE" id="PS51710"/>
    </source>
</evidence>
<dbReference type="FunFam" id="2.70.210.12:FF:000001">
    <property type="entry name" value="GTPase Obg"/>
    <property type="match status" value="1"/>
</dbReference>
<dbReference type="NCBIfam" id="NF008956">
    <property type="entry name" value="PRK12299.1"/>
    <property type="match status" value="1"/>
</dbReference>
<feature type="region of interest" description="Disordered" evidence="11">
    <location>
        <begin position="384"/>
        <end position="407"/>
    </location>
</feature>
<evidence type="ECO:0000256" key="5">
    <source>
        <dbReference type="ARBA" id="ARBA00022723"/>
    </source>
</evidence>
<evidence type="ECO:0000256" key="3">
    <source>
        <dbReference type="ARBA" id="ARBA00007699"/>
    </source>
</evidence>
<dbReference type="GO" id="GO:0000287">
    <property type="term" value="F:magnesium ion binding"/>
    <property type="evidence" value="ECO:0007669"/>
    <property type="project" value="InterPro"/>
</dbReference>
<evidence type="ECO:0000313" key="15">
    <source>
        <dbReference type="Proteomes" id="UP000242849"/>
    </source>
</evidence>
<comment type="similarity">
    <text evidence="3 10">Belongs to the TRAFAC class OBG-HflX-like GTPase superfamily. OBG GTPase family.</text>
</comment>
<dbReference type="SUPFAM" id="SSF52540">
    <property type="entry name" value="P-loop containing nucleoside triphosphate hydrolases"/>
    <property type="match status" value="1"/>
</dbReference>
<dbReference type="Gene3D" id="3.40.50.300">
    <property type="entry name" value="P-loop containing nucleotide triphosphate hydrolases"/>
    <property type="match status" value="1"/>
</dbReference>
<dbReference type="EC" id="3.6.5.-" evidence="10"/>
<dbReference type="InterPro" id="IPR006169">
    <property type="entry name" value="GTP1_OBG_dom"/>
</dbReference>
<protein>
    <recommendedName>
        <fullName evidence="10">GTPase Obg</fullName>
        <ecNumber evidence="10">3.6.5.-</ecNumber>
    </recommendedName>
    <alternativeName>
        <fullName evidence="10">GTP-binding protein Obg</fullName>
    </alternativeName>
</protein>
<dbReference type="GO" id="GO:0005525">
    <property type="term" value="F:GTP binding"/>
    <property type="evidence" value="ECO:0007669"/>
    <property type="project" value="UniProtKB-UniRule"/>
</dbReference>
<dbReference type="PANTHER" id="PTHR11702">
    <property type="entry name" value="DEVELOPMENTALLY REGULATED GTP-BINDING PROTEIN-RELATED"/>
    <property type="match status" value="1"/>
</dbReference>
<feature type="binding site" evidence="10">
    <location>
        <begin position="283"/>
        <end position="286"/>
    </location>
    <ligand>
        <name>GTP</name>
        <dbReference type="ChEBI" id="CHEBI:37565"/>
    </ligand>
</feature>
<dbReference type="SUPFAM" id="SSF82051">
    <property type="entry name" value="Obg GTP-binding protein N-terminal domain"/>
    <property type="match status" value="1"/>
</dbReference>
<keyword evidence="9 10" id="KW-0342">GTP-binding</keyword>
<feature type="domain" description="Obg" evidence="13">
    <location>
        <begin position="1"/>
        <end position="159"/>
    </location>
</feature>
<keyword evidence="6 10" id="KW-0547">Nucleotide-binding</keyword>
<dbReference type="PIRSF" id="PIRSF002401">
    <property type="entry name" value="GTP_bd_Obg/CgtA"/>
    <property type="match status" value="1"/>
</dbReference>
<evidence type="ECO:0000256" key="4">
    <source>
        <dbReference type="ARBA" id="ARBA00022490"/>
    </source>
</evidence>
<dbReference type="NCBIfam" id="TIGR02729">
    <property type="entry name" value="Obg_CgtA"/>
    <property type="match status" value="1"/>
</dbReference>
<feature type="compositionally biased region" description="Acidic residues" evidence="11">
    <location>
        <begin position="384"/>
        <end position="400"/>
    </location>
</feature>
<dbReference type="PROSITE" id="PS51710">
    <property type="entry name" value="G_OBG"/>
    <property type="match status" value="1"/>
</dbReference>
<dbReference type="CDD" id="cd01898">
    <property type="entry name" value="Obg"/>
    <property type="match status" value="1"/>
</dbReference>
<reference evidence="15" key="1">
    <citation type="submission" date="2016-10" db="EMBL/GenBank/DDBJ databases">
        <authorList>
            <person name="Varghese N."/>
            <person name="Submissions S."/>
        </authorList>
    </citation>
    <scope>NUCLEOTIDE SEQUENCE [LARGE SCALE GENOMIC DNA]</scope>
    <source>
        <strain evidence="15">DSM 12111</strain>
    </source>
</reference>
<feature type="binding site" evidence="10">
    <location>
        <position position="193"/>
    </location>
    <ligand>
        <name>Mg(2+)</name>
        <dbReference type="ChEBI" id="CHEBI:18420"/>
    </ligand>
</feature>
<evidence type="ECO:0000256" key="1">
    <source>
        <dbReference type="ARBA" id="ARBA00001946"/>
    </source>
</evidence>
<name>A0A1H5AI10_PSEAG</name>
<dbReference type="RefSeq" id="WP_090381569.1">
    <property type="nucleotide sequence ID" value="NZ_FNSC01000001.1"/>
</dbReference>
<dbReference type="GO" id="GO:0019003">
    <property type="term" value="F:GDP binding"/>
    <property type="evidence" value="ECO:0007669"/>
    <property type="project" value="UniProtKB-ARBA"/>
</dbReference>